<evidence type="ECO:0000313" key="1">
    <source>
        <dbReference type="EMBL" id="MET4578573.1"/>
    </source>
</evidence>
<organism evidence="1 2">
    <name type="scientific">Ottowia thiooxydans</name>
    <dbReference type="NCBI Taxonomy" id="219182"/>
    <lineage>
        <taxon>Bacteria</taxon>
        <taxon>Pseudomonadati</taxon>
        <taxon>Pseudomonadota</taxon>
        <taxon>Betaproteobacteria</taxon>
        <taxon>Burkholderiales</taxon>
        <taxon>Comamonadaceae</taxon>
        <taxon>Ottowia</taxon>
    </lineage>
</organism>
<dbReference type="Proteomes" id="UP001549320">
    <property type="component" value="Unassembled WGS sequence"/>
</dbReference>
<gene>
    <name evidence="1" type="ORF">ABIE13_003689</name>
</gene>
<protein>
    <submittedName>
        <fullName evidence="1">Uncharacterized protein</fullName>
    </submittedName>
</protein>
<evidence type="ECO:0000313" key="2">
    <source>
        <dbReference type="Proteomes" id="UP001549320"/>
    </source>
</evidence>
<sequence>MGSNVIHLADAPGFNASASPLNASTLSVPSFRRRPATSQLKSTPPGEHWAVAARKRVALRLIESTVADTAPVKQALTLQPPSQPASQLWPQPLREPTMQALPHQAKQPLRVMRLVEAGQAPGTTGRLRLSGRLADVCAELDRMVAAEPFSTRARRA</sequence>
<dbReference type="RefSeq" id="WP_354445928.1">
    <property type="nucleotide sequence ID" value="NZ_JBEPSH010000007.1"/>
</dbReference>
<keyword evidence="2" id="KW-1185">Reference proteome</keyword>
<accession>A0ABV2QC25</accession>
<reference evidence="1 2" key="1">
    <citation type="submission" date="2024-06" db="EMBL/GenBank/DDBJ databases">
        <title>Sorghum-associated microbial communities from plants grown in Nebraska, USA.</title>
        <authorList>
            <person name="Schachtman D."/>
        </authorList>
    </citation>
    <scope>NUCLEOTIDE SEQUENCE [LARGE SCALE GENOMIC DNA]</scope>
    <source>
        <strain evidence="1 2">2709</strain>
    </source>
</reference>
<proteinExistence type="predicted"/>
<name>A0ABV2QC25_9BURK</name>
<dbReference type="EMBL" id="JBEPSH010000007">
    <property type="protein sequence ID" value="MET4578573.1"/>
    <property type="molecule type" value="Genomic_DNA"/>
</dbReference>
<comment type="caution">
    <text evidence="1">The sequence shown here is derived from an EMBL/GenBank/DDBJ whole genome shotgun (WGS) entry which is preliminary data.</text>
</comment>